<dbReference type="Pfam" id="PF02470">
    <property type="entry name" value="MlaD"/>
    <property type="match status" value="1"/>
</dbReference>
<name>A0A6V8K8U3_9ACTN</name>
<feature type="domain" description="Mammalian cell entry C-terminal" evidence="3">
    <location>
        <begin position="121"/>
        <end position="288"/>
    </location>
</feature>
<accession>A0A6V8K8U3</accession>
<evidence type="ECO:0000259" key="3">
    <source>
        <dbReference type="Pfam" id="PF11887"/>
    </source>
</evidence>
<dbReference type="GO" id="GO:0005576">
    <property type="term" value="C:extracellular region"/>
    <property type="evidence" value="ECO:0007669"/>
    <property type="project" value="TreeGrafter"/>
</dbReference>
<organism evidence="4 5">
    <name type="scientific">Phytohabitans houttuyneae</name>
    <dbReference type="NCBI Taxonomy" id="1076126"/>
    <lineage>
        <taxon>Bacteria</taxon>
        <taxon>Bacillati</taxon>
        <taxon>Actinomycetota</taxon>
        <taxon>Actinomycetes</taxon>
        <taxon>Micromonosporales</taxon>
        <taxon>Micromonosporaceae</taxon>
    </lineage>
</organism>
<keyword evidence="5" id="KW-1185">Reference proteome</keyword>
<dbReference type="RefSeq" id="WP_173054469.1">
    <property type="nucleotide sequence ID" value="NZ_BLPF01000001.1"/>
</dbReference>
<dbReference type="Pfam" id="PF11887">
    <property type="entry name" value="Mce4_CUP1"/>
    <property type="match status" value="1"/>
</dbReference>
<dbReference type="InterPro" id="IPR052336">
    <property type="entry name" value="MlaD_Phospholipid_Transporter"/>
</dbReference>
<dbReference type="NCBIfam" id="TIGR00996">
    <property type="entry name" value="Mtu_fam_mce"/>
    <property type="match status" value="1"/>
</dbReference>
<dbReference type="InterPro" id="IPR003399">
    <property type="entry name" value="Mce/MlaD"/>
</dbReference>
<sequence length="423" mass="43829">MIRTGTKLQVLAFLVVSVLGIAYVAVTYVGLGDRLLGRGYLVEADFAEAGGIFPNAPVTFRGSPAGRVTAVRLHGDGVRVRMRLDGDVRVPDALRAVVTQRSAVGEQYLDLRPERDTGPYLTDGSVIPRDRTGTPIAAETLLANLDALVRSVDPDDLAVVIDELGTAFEGNETALRTILDAGDALLTDAAASLPETVALIRDGRTALTAQADSAGAIREWADGLAKLAETLRDSDADLRRLLAVTPPAAAELVTLLRDLEPAIGTLLGNLVSVNGVAARRLPGIEQILVVYPLAVAGGFTVTPGDGTAHLGLVVNVDDPPSCKYGTSTKCTAADRARGSGVRSTANAPRPGGAEPAPRPGTTPPPGSSPRRTAARCGSARPAGRGGSPANSPGSSCCSRDSHRSHFSSGRLSCPRAKSARSSW</sequence>
<dbReference type="PANTHER" id="PTHR33371:SF16">
    <property type="entry name" value="MCE-FAMILY PROTEIN MCE3F"/>
    <property type="match status" value="1"/>
</dbReference>
<reference evidence="4 5" key="2">
    <citation type="submission" date="2020-03" db="EMBL/GenBank/DDBJ databases">
        <authorList>
            <person name="Ichikawa N."/>
            <person name="Kimura A."/>
            <person name="Kitahashi Y."/>
            <person name="Uohara A."/>
        </authorList>
    </citation>
    <scope>NUCLEOTIDE SEQUENCE [LARGE SCALE GENOMIC DNA]</scope>
    <source>
        <strain evidence="4 5">NBRC 108639</strain>
    </source>
</reference>
<comment type="caution">
    <text evidence="4">The sequence shown here is derived from an EMBL/GenBank/DDBJ whole genome shotgun (WGS) entry which is preliminary data.</text>
</comment>
<dbReference type="AlphaFoldDB" id="A0A6V8K8U3"/>
<proteinExistence type="predicted"/>
<gene>
    <name evidence="4" type="ORF">Phou_013650</name>
</gene>
<dbReference type="EMBL" id="BLPF01000001">
    <property type="protein sequence ID" value="GFJ77185.1"/>
    <property type="molecule type" value="Genomic_DNA"/>
</dbReference>
<feature type="domain" description="Mce/MlaD" evidence="2">
    <location>
        <begin position="38"/>
        <end position="113"/>
    </location>
</feature>
<evidence type="ECO:0000259" key="2">
    <source>
        <dbReference type="Pfam" id="PF02470"/>
    </source>
</evidence>
<feature type="region of interest" description="Disordered" evidence="1">
    <location>
        <begin position="333"/>
        <end position="423"/>
    </location>
</feature>
<protein>
    <submittedName>
        <fullName evidence="4">ABC transporter substrate-binding protein</fullName>
    </submittedName>
</protein>
<dbReference type="Proteomes" id="UP000482800">
    <property type="component" value="Unassembled WGS sequence"/>
</dbReference>
<reference evidence="4 5" key="1">
    <citation type="submission" date="2020-03" db="EMBL/GenBank/DDBJ databases">
        <title>Whole genome shotgun sequence of Phytohabitans houttuyneae NBRC 108639.</title>
        <authorList>
            <person name="Komaki H."/>
            <person name="Tamura T."/>
        </authorList>
    </citation>
    <scope>NUCLEOTIDE SEQUENCE [LARGE SCALE GENOMIC DNA]</scope>
    <source>
        <strain evidence="4 5">NBRC 108639</strain>
    </source>
</reference>
<dbReference type="PANTHER" id="PTHR33371">
    <property type="entry name" value="INTERMEMBRANE PHOSPHOLIPID TRANSPORT SYSTEM BINDING PROTEIN MLAD-RELATED"/>
    <property type="match status" value="1"/>
</dbReference>
<dbReference type="InterPro" id="IPR024516">
    <property type="entry name" value="Mce_C"/>
</dbReference>
<evidence type="ECO:0000256" key="1">
    <source>
        <dbReference type="SAM" id="MobiDB-lite"/>
    </source>
</evidence>
<evidence type="ECO:0000313" key="4">
    <source>
        <dbReference type="EMBL" id="GFJ77185.1"/>
    </source>
</evidence>
<feature type="compositionally biased region" description="Pro residues" evidence="1">
    <location>
        <begin position="356"/>
        <end position="367"/>
    </location>
</feature>
<dbReference type="InterPro" id="IPR005693">
    <property type="entry name" value="Mce"/>
</dbReference>
<evidence type="ECO:0000313" key="5">
    <source>
        <dbReference type="Proteomes" id="UP000482800"/>
    </source>
</evidence>